<evidence type="ECO:0000256" key="1">
    <source>
        <dbReference type="ARBA" id="ARBA00022741"/>
    </source>
</evidence>
<dbReference type="STRING" id="626887.J057_05126"/>
<dbReference type="GO" id="GO:0006777">
    <property type="term" value="P:Mo-molybdopterin cofactor biosynthetic process"/>
    <property type="evidence" value="ECO:0007669"/>
    <property type="project" value="InterPro"/>
</dbReference>
<dbReference type="AlphaFoldDB" id="N6WT91"/>
<dbReference type="GO" id="GO:0000166">
    <property type="term" value="F:nucleotide binding"/>
    <property type="evidence" value="ECO:0007669"/>
    <property type="project" value="UniProtKB-KW"/>
</dbReference>
<comment type="similarity">
    <text evidence="2">Belongs to the MoaD family.</text>
</comment>
<dbReference type="EMBL" id="APLQ01000011">
    <property type="protein sequence ID" value="ENO14706.1"/>
    <property type="molecule type" value="Genomic_DNA"/>
</dbReference>
<evidence type="ECO:0000313" key="5">
    <source>
        <dbReference type="Proteomes" id="UP000013165"/>
    </source>
</evidence>
<dbReference type="InterPro" id="IPR012675">
    <property type="entry name" value="Beta-grasp_dom_sf"/>
</dbReference>
<dbReference type="InterPro" id="IPR003749">
    <property type="entry name" value="ThiS/MoaD-like"/>
</dbReference>
<dbReference type="SUPFAM" id="SSF54285">
    <property type="entry name" value="MoaD/ThiS"/>
    <property type="match status" value="1"/>
</dbReference>
<dbReference type="UniPathway" id="UPA00344"/>
<dbReference type="NCBIfam" id="TIGR01682">
    <property type="entry name" value="moaD"/>
    <property type="match status" value="1"/>
</dbReference>
<gene>
    <name evidence="4" type="primary">moaD</name>
    <name evidence="4" type="ORF">J057_05126</name>
</gene>
<dbReference type="GO" id="GO:1990133">
    <property type="term" value="C:molybdopterin adenylyltransferase complex"/>
    <property type="evidence" value="ECO:0007669"/>
    <property type="project" value="TreeGrafter"/>
</dbReference>
<sequence length="93" mass="9714">MMMSASPQAEPTITVKFFASLRERLGTDELTAPLSAGATVADLIGTLAEQGTPWDSLKGDRPLLVAVNQAMVKPSHPLKPGDEVALFPPVTGG</sequence>
<dbReference type="HOGENOM" id="CLU_114601_4_0_6"/>
<evidence type="ECO:0000256" key="3">
    <source>
        <dbReference type="ARBA" id="ARBA00024247"/>
    </source>
</evidence>
<evidence type="ECO:0000256" key="2">
    <source>
        <dbReference type="ARBA" id="ARBA00024200"/>
    </source>
</evidence>
<protein>
    <recommendedName>
        <fullName evidence="3">Molybdopterin synthase sulfur carrier subunit</fullName>
    </recommendedName>
</protein>
<dbReference type="Proteomes" id="UP000013165">
    <property type="component" value="Unassembled WGS sequence"/>
</dbReference>
<name>N6WT91_9GAMM</name>
<evidence type="ECO:0000313" key="4">
    <source>
        <dbReference type="EMBL" id="ENO14706.1"/>
    </source>
</evidence>
<dbReference type="PATRIC" id="fig|626887.3.peg.1013"/>
<organism evidence="4 5">
    <name type="scientific">Marinobacter nanhaiticus D15-8W</name>
    <dbReference type="NCBI Taxonomy" id="626887"/>
    <lineage>
        <taxon>Bacteria</taxon>
        <taxon>Pseudomonadati</taxon>
        <taxon>Pseudomonadota</taxon>
        <taxon>Gammaproteobacteria</taxon>
        <taxon>Pseudomonadales</taxon>
        <taxon>Marinobacteraceae</taxon>
        <taxon>Marinobacter</taxon>
    </lineage>
</organism>
<dbReference type="OrthoDB" id="9801945at2"/>
<dbReference type="CDD" id="cd00754">
    <property type="entry name" value="Ubl_MoaD"/>
    <property type="match status" value="1"/>
</dbReference>
<proteinExistence type="inferred from homology"/>
<comment type="caution">
    <text evidence="4">The sequence shown here is derived from an EMBL/GenBank/DDBJ whole genome shotgun (WGS) entry which is preliminary data.</text>
</comment>
<dbReference type="PANTHER" id="PTHR33359:SF1">
    <property type="entry name" value="MOLYBDOPTERIN SYNTHASE SULFUR CARRIER SUBUNIT"/>
    <property type="match status" value="1"/>
</dbReference>
<dbReference type="Pfam" id="PF02597">
    <property type="entry name" value="ThiS"/>
    <property type="match status" value="1"/>
</dbReference>
<dbReference type="eggNOG" id="COG1977">
    <property type="taxonomic scope" value="Bacteria"/>
</dbReference>
<dbReference type="InterPro" id="IPR044672">
    <property type="entry name" value="MOCS2A"/>
</dbReference>
<keyword evidence="1" id="KW-0547">Nucleotide-binding</keyword>
<dbReference type="Gene3D" id="3.10.20.30">
    <property type="match status" value="1"/>
</dbReference>
<dbReference type="PANTHER" id="PTHR33359">
    <property type="entry name" value="MOLYBDOPTERIN SYNTHASE SULFUR CARRIER SUBUNIT"/>
    <property type="match status" value="1"/>
</dbReference>
<dbReference type="InterPro" id="IPR016155">
    <property type="entry name" value="Mopterin_synth/thiamin_S_b"/>
</dbReference>
<keyword evidence="5" id="KW-1185">Reference proteome</keyword>
<accession>N6WT91</accession>
<reference evidence="4 5" key="1">
    <citation type="journal article" date="2013" name="Genome Announc.">
        <title>Genome Sequence of the Polycyclic Aromatic Hydrocarbon-Degrading Bacterium Strain Marinobacter nanhaiticus D15-8WT.</title>
        <authorList>
            <person name="Cui Z."/>
            <person name="Gao W."/>
            <person name="Li Q."/>
            <person name="Xu G."/>
            <person name="Zheng L."/>
        </authorList>
    </citation>
    <scope>NUCLEOTIDE SEQUENCE [LARGE SCALE GENOMIC DNA]</scope>
    <source>
        <strain evidence="4 5">D15-8W</strain>
    </source>
</reference>